<feature type="region of interest" description="Disordered" evidence="7">
    <location>
        <begin position="611"/>
        <end position="633"/>
    </location>
</feature>
<dbReference type="Proteomes" id="UP000462501">
    <property type="component" value="Unassembled WGS sequence"/>
</dbReference>
<keyword evidence="5 8" id="KW-1133">Transmembrane helix</keyword>
<accession>A0A845STN3</accession>
<feature type="compositionally biased region" description="Pro residues" evidence="7">
    <location>
        <begin position="716"/>
        <end position="725"/>
    </location>
</feature>
<name>A0A845STN3_9FIRM</name>
<dbReference type="SUPFAM" id="SSF52540">
    <property type="entry name" value="P-loop containing nucleoside triphosphate hydrolases"/>
    <property type="match status" value="1"/>
</dbReference>
<evidence type="ECO:0000256" key="8">
    <source>
        <dbReference type="SAM" id="Phobius"/>
    </source>
</evidence>
<reference evidence="9 10" key="1">
    <citation type="submission" date="2019-06" db="EMBL/GenBank/DDBJ databases">
        <title>Draft genome sequences of 15 bacterial species constituting the stable defined intestinal microbiota of the GM15 gnotobiotic mouse model.</title>
        <authorList>
            <person name="Elie C."/>
            <person name="Mathieu A."/>
            <person name="Saliou A."/>
            <person name="Darnaud M."/>
            <person name="Leulier F."/>
            <person name="Tamellini A."/>
        </authorList>
    </citation>
    <scope>NUCLEOTIDE SEQUENCE [LARGE SCALE GENOMIC DNA]</scope>
    <source>
        <strain evidence="9 10">JM4-15</strain>
    </source>
</reference>
<organism evidence="9 10">
    <name type="scientific">Anaerotruncus colihominis</name>
    <dbReference type="NCBI Taxonomy" id="169435"/>
    <lineage>
        <taxon>Bacteria</taxon>
        <taxon>Bacillati</taxon>
        <taxon>Bacillota</taxon>
        <taxon>Clostridia</taxon>
        <taxon>Eubacteriales</taxon>
        <taxon>Oscillospiraceae</taxon>
        <taxon>Anaerotruncus</taxon>
    </lineage>
</organism>
<comment type="subcellular location">
    <subcellularLocation>
        <location evidence="1">Cell membrane</location>
        <topology evidence="1">Multi-pass membrane protein</topology>
    </subcellularLocation>
</comment>
<sequence length="746" mass="85139">MKMSKKGENNLDKIQEWIRAIKTAYQNHRRWFTVGLPLLVYLLGVLATGVDKSYKGFKLNPFVAIPTLFSRSGRAMMSLLILIPLLVWALFKMRGLQYFGMSHDEKRNFWFSDKDTYGTAELMDSARMHQYFNCVPEKRCREAEGDIIGIKDKVVLSRPKDSRHNKHMAVIGASGSMKSRAIIRNKIIGSKRRGESMVVTDPKGELFRESAIWLRKNGYTVRALNLASLSKSHGWNFMMDALRYCEDGEESEIVSQMAHVMIENTGGTAAGHSKDDFWDKGEKGLLKAIMLYQYYIWKLGTGPLSFPWAYKFLMDNTIDQLKAAFSDLDKRMPMNGATSAFSIFLKAGEKNGPNIQYGLLSRLDIFKDTPMQRIAGSDEIDLELPAKKKCAYFVITPDQHSTYDFIACLFFTLLFIRLVKYADTKTVAGKCDIPVNIILDEFPNIGEIPDFPKKIATVRSRDVNICIAFQSIPDLTERYPEPGHYRILNNCDYFVFLGGGDPLTAEFFSERSGETTVLVDTKMENHNKLDPLHFTLDQRESSGAGRRMVMTLNEIQTMAKDNPYAELIVMRDQPILECEKFDYTRDPDSKEWEVFAMADFDPHAPFWFDYPKTEPENTPVPIQNSQKTEEDITAKQPLQKEEPLEQAPFSLPAKEPQGFQQKDNVEQESMSDFMRQRVQEMRSAQEQETSCPPQPPKQGETERLHTRVQSAIPALKRPPMPPPNPNEDTMEAKVQMTKGSKIPPSI</sequence>
<feature type="transmembrane region" description="Helical" evidence="8">
    <location>
        <begin position="31"/>
        <end position="50"/>
    </location>
</feature>
<keyword evidence="6 8" id="KW-0472">Membrane</keyword>
<feature type="compositionally biased region" description="Polar residues" evidence="7">
    <location>
        <begin position="658"/>
        <end position="670"/>
    </location>
</feature>
<comment type="similarity">
    <text evidence="2">Belongs to the VirD4/TraG family.</text>
</comment>
<keyword evidence="4 8" id="KW-0812">Transmembrane</keyword>
<evidence type="ECO:0000256" key="2">
    <source>
        <dbReference type="ARBA" id="ARBA00008806"/>
    </source>
</evidence>
<dbReference type="PANTHER" id="PTHR37937">
    <property type="entry name" value="CONJUGATIVE TRANSFER: DNA TRANSPORT"/>
    <property type="match status" value="1"/>
</dbReference>
<feature type="region of interest" description="Disordered" evidence="7">
    <location>
        <begin position="650"/>
        <end position="746"/>
    </location>
</feature>
<dbReference type="PANTHER" id="PTHR37937:SF1">
    <property type="entry name" value="CONJUGATIVE TRANSFER: DNA TRANSPORT"/>
    <property type="match status" value="1"/>
</dbReference>
<dbReference type="InterPro" id="IPR027417">
    <property type="entry name" value="P-loop_NTPase"/>
</dbReference>
<proteinExistence type="inferred from homology"/>
<evidence type="ECO:0000256" key="5">
    <source>
        <dbReference type="ARBA" id="ARBA00022989"/>
    </source>
</evidence>
<gene>
    <name evidence="9" type="ORF">FMM72_00705</name>
</gene>
<dbReference type="InterPro" id="IPR003688">
    <property type="entry name" value="TraG/VirD4"/>
</dbReference>
<dbReference type="Gene3D" id="3.40.50.300">
    <property type="entry name" value="P-loop containing nucleotide triphosphate hydrolases"/>
    <property type="match status" value="2"/>
</dbReference>
<dbReference type="InterPro" id="IPR051539">
    <property type="entry name" value="T4SS-coupling_protein"/>
</dbReference>
<dbReference type="GO" id="GO:0005886">
    <property type="term" value="C:plasma membrane"/>
    <property type="evidence" value="ECO:0007669"/>
    <property type="project" value="UniProtKB-SubCell"/>
</dbReference>
<dbReference type="NCBIfam" id="NF045973">
    <property type="entry name" value="conju_CD1115"/>
    <property type="match status" value="1"/>
</dbReference>
<evidence type="ECO:0000256" key="4">
    <source>
        <dbReference type="ARBA" id="ARBA00022692"/>
    </source>
</evidence>
<protein>
    <recommendedName>
        <fullName evidence="11">Type IV secretory system conjugative DNA transfer family protein</fullName>
    </recommendedName>
</protein>
<evidence type="ECO:0000313" key="9">
    <source>
        <dbReference type="EMBL" id="NDO37780.1"/>
    </source>
</evidence>
<evidence type="ECO:0000256" key="1">
    <source>
        <dbReference type="ARBA" id="ARBA00004651"/>
    </source>
</evidence>
<evidence type="ECO:0000313" key="10">
    <source>
        <dbReference type="Proteomes" id="UP000462501"/>
    </source>
</evidence>
<feature type="compositionally biased region" description="Basic and acidic residues" evidence="7">
    <location>
        <begin position="674"/>
        <end position="685"/>
    </location>
</feature>
<evidence type="ECO:0000256" key="3">
    <source>
        <dbReference type="ARBA" id="ARBA00022475"/>
    </source>
</evidence>
<evidence type="ECO:0000256" key="6">
    <source>
        <dbReference type="ARBA" id="ARBA00023136"/>
    </source>
</evidence>
<comment type="caution">
    <text evidence="9">The sequence shown here is derived from an EMBL/GenBank/DDBJ whole genome shotgun (WGS) entry which is preliminary data.</text>
</comment>
<dbReference type="AlphaFoldDB" id="A0A845STN3"/>
<keyword evidence="3" id="KW-1003">Cell membrane</keyword>
<feature type="transmembrane region" description="Helical" evidence="8">
    <location>
        <begin position="75"/>
        <end position="91"/>
    </location>
</feature>
<dbReference type="Pfam" id="PF02534">
    <property type="entry name" value="T4SS-DNA_transf"/>
    <property type="match status" value="1"/>
</dbReference>
<dbReference type="CDD" id="cd01127">
    <property type="entry name" value="TrwB_TraG_TraD_VirD4"/>
    <property type="match status" value="1"/>
</dbReference>
<dbReference type="EMBL" id="VIQT01000002">
    <property type="protein sequence ID" value="NDO37780.1"/>
    <property type="molecule type" value="Genomic_DNA"/>
</dbReference>
<evidence type="ECO:0008006" key="11">
    <source>
        <dbReference type="Google" id="ProtNLM"/>
    </source>
</evidence>
<evidence type="ECO:0000256" key="7">
    <source>
        <dbReference type="SAM" id="MobiDB-lite"/>
    </source>
</evidence>